<dbReference type="OrthoDB" id="530943at2759"/>
<protein>
    <submittedName>
        <fullName evidence="1">Uncharacterized protein</fullName>
    </submittedName>
</protein>
<dbReference type="AlphaFoldDB" id="A0A835SL73"/>
<keyword evidence="2" id="KW-1185">Reference proteome</keyword>
<evidence type="ECO:0000313" key="1">
    <source>
        <dbReference type="EMBL" id="KAG2422700.1"/>
    </source>
</evidence>
<accession>A0A835SL73</accession>
<organism evidence="1 2">
    <name type="scientific">Chlamydomonas incerta</name>
    <dbReference type="NCBI Taxonomy" id="51695"/>
    <lineage>
        <taxon>Eukaryota</taxon>
        <taxon>Viridiplantae</taxon>
        <taxon>Chlorophyta</taxon>
        <taxon>core chlorophytes</taxon>
        <taxon>Chlorophyceae</taxon>
        <taxon>CS clade</taxon>
        <taxon>Chlamydomonadales</taxon>
        <taxon>Chlamydomonadaceae</taxon>
        <taxon>Chlamydomonas</taxon>
    </lineage>
</organism>
<reference evidence="1" key="1">
    <citation type="journal article" date="2020" name="bioRxiv">
        <title>Comparative genomics of Chlamydomonas.</title>
        <authorList>
            <person name="Craig R.J."/>
            <person name="Hasan A.R."/>
            <person name="Ness R.W."/>
            <person name="Keightley P.D."/>
        </authorList>
    </citation>
    <scope>NUCLEOTIDE SEQUENCE</scope>
    <source>
        <strain evidence="1">SAG 7.73</strain>
    </source>
</reference>
<evidence type="ECO:0000313" key="2">
    <source>
        <dbReference type="Proteomes" id="UP000650467"/>
    </source>
</evidence>
<gene>
    <name evidence="1" type="ORF">HXX76_015864</name>
</gene>
<name>A0A835SL73_CHLIN</name>
<dbReference type="EMBL" id="JAEHOC010000096">
    <property type="protein sequence ID" value="KAG2422700.1"/>
    <property type="molecule type" value="Genomic_DNA"/>
</dbReference>
<proteinExistence type="predicted"/>
<comment type="caution">
    <text evidence="1">The sequence shown here is derived from an EMBL/GenBank/DDBJ whole genome shotgun (WGS) entry which is preliminary data.</text>
</comment>
<sequence>MQTAADLDEDGWTFVIGNIRFTPPNAKEVSGWQDRVDGRVCGKMLALSHAEDCKLVSVANDGYSTAFVGVKLMKPKKVLGQVIYIET</sequence>
<dbReference type="Proteomes" id="UP000650467">
    <property type="component" value="Unassembled WGS sequence"/>
</dbReference>